<organism evidence="8 9">
    <name type="scientific">Maritimibacter alkaliphilus HTCC2654</name>
    <dbReference type="NCBI Taxonomy" id="314271"/>
    <lineage>
        <taxon>Bacteria</taxon>
        <taxon>Pseudomonadati</taxon>
        <taxon>Pseudomonadota</taxon>
        <taxon>Alphaproteobacteria</taxon>
        <taxon>Rhodobacterales</taxon>
        <taxon>Roseobacteraceae</taxon>
        <taxon>Maritimibacter</taxon>
    </lineage>
</organism>
<dbReference type="EMBL" id="AAMT01000030">
    <property type="protein sequence ID" value="EAQ10627.1"/>
    <property type="molecule type" value="Genomic_DNA"/>
</dbReference>
<evidence type="ECO:0000259" key="7">
    <source>
        <dbReference type="Pfam" id="PF01292"/>
    </source>
</evidence>
<evidence type="ECO:0000256" key="4">
    <source>
        <dbReference type="ARBA" id="ARBA00022989"/>
    </source>
</evidence>
<reference evidence="8 9" key="1">
    <citation type="journal article" date="2010" name="J. Bacteriol.">
        <title>Genome sequences of Pelagibaca bermudensis HTCC2601T and Maritimibacter alkaliphilus HTCC2654T, the type strains of two marine Roseobacter genera.</title>
        <authorList>
            <person name="Thrash J.C."/>
            <person name="Cho J.C."/>
            <person name="Ferriera S."/>
            <person name="Johnson J."/>
            <person name="Vergin K.L."/>
            <person name="Giovannoni S.J."/>
        </authorList>
    </citation>
    <scope>NUCLEOTIDE SEQUENCE [LARGE SCALE GENOMIC DNA]</scope>
    <source>
        <strain evidence="8 9">HTCC2654</strain>
    </source>
</reference>
<dbReference type="PANTHER" id="PTHR30485:SF2">
    <property type="entry name" value="BLL0597 PROTEIN"/>
    <property type="match status" value="1"/>
</dbReference>
<dbReference type="eggNOG" id="COG3658">
    <property type="taxonomic scope" value="Bacteria"/>
</dbReference>
<evidence type="ECO:0000256" key="1">
    <source>
        <dbReference type="ARBA" id="ARBA00004651"/>
    </source>
</evidence>
<gene>
    <name evidence="8" type="ORF">RB2654_07990</name>
</gene>
<comment type="subcellular location">
    <subcellularLocation>
        <location evidence="1">Cell membrane</location>
        <topology evidence="1">Multi-pass membrane protein</topology>
    </subcellularLocation>
</comment>
<dbReference type="Pfam" id="PF01292">
    <property type="entry name" value="Ni_hydr_CYTB"/>
    <property type="match status" value="1"/>
</dbReference>
<evidence type="ECO:0000313" key="9">
    <source>
        <dbReference type="Proteomes" id="UP000002931"/>
    </source>
</evidence>
<keyword evidence="3 6" id="KW-0812">Transmembrane</keyword>
<dbReference type="Gene3D" id="1.20.950.20">
    <property type="entry name" value="Transmembrane di-heme cytochromes, Chain C"/>
    <property type="match status" value="1"/>
</dbReference>
<feature type="transmembrane region" description="Helical" evidence="6">
    <location>
        <begin position="156"/>
        <end position="177"/>
    </location>
</feature>
<keyword evidence="2" id="KW-1003">Cell membrane</keyword>
<dbReference type="InterPro" id="IPR011577">
    <property type="entry name" value="Cyt_b561_bac/Ni-Hgenase"/>
</dbReference>
<accession>A3VMB0</accession>
<feature type="transmembrane region" description="Helical" evidence="6">
    <location>
        <begin position="60"/>
        <end position="78"/>
    </location>
</feature>
<protein>
    <submittedName>
        <fullName evidence="8">Cytochrome b, putative</fullName>
    </submittedName>
</protein>
<dbReference type="STRING" id="314271.RB2654_07990"/>
<keyword evidence="9" id="KW-1185">Reference proteome</keyword>
<dbReference type="InterPro" id="IPR051542">
    <property type="entry name" value="Hydrogenase_cytochrome"/>
</dbReference>
<name>A3VMB0_9RHOB</name>
<sequence length="199" mass="21660">MTEVASTTSGARDRRAPDGVTSVKVWDPVVRLTHWGVAAAVLGCSFLFEPEGNGADLHQLFGYVGVGLVVLRLVWGLVGPRHARLSSFPPNPMAALRHLTDLHRGRRHVHLSHNPAGALMVYNLWASVIAMGVTGYMMGTVAFFGIDWVEEAHEVIYGWIMVSVVLHLAGIVLDTVLTRVPLVPAMITGRKRVPTDRLG</sequence>
<dbReference type="RefSeq" id="WP_008330383.1">
    <property type="nucleotide sequence ID" value="NZ_CH902578.1"/>
</dbReference>
<dbReference type="GO" id="GO:0020037">
    <property type="term" value="F:heme binding"/>
    <property type="evidence" value="ECO:0007669"/>
    <property type="project" value="TreeGrafter"/>
</dbReference>
<dbReference type="PANTHER" id="PTHR30485">
    <property type="entry name" value="NI/FE-HYDROGENASE 1 B-TYPE CYTOCHROME SUBUNIT"/>
    <property type="match status" value="1"/>
</dbReference>
<evidence type="ECO:0000256" key="3">
    <source>
        <dbReference type="ARBA" id="ARBA00022692"/>
    </source>
</evidence>
<dbReference type="GO" id="GO:0005886">
    <property type="term" value="C:plasma membrane"/>
    <property type="evidence" value="ECO:0007669"/>
    <property type="project" value="UniProtKB-SubCell"/>
</dbReference>
<dbReference type="Proteomes" id="UP000002931">
    <property type="component" value="Unassembled WGS sequence"/>
</dbReference>
<comment type="caution">
    <text evidence="8">The sequence shown here is derived from an EMBL/GenBank/DDBJ whole genome shotgun (WGS) entry which is preliminary data.</text>
</comment>
<evidence type="ECO:0000313" key="8">
    <source>
        <dbReference type="EMBL" id="EAQ10627.1"/>
    </source>
</evidence>
<dbReference type="AlphaFoldDB" id="A3VMB0"/>
<dbReference type="SUPFAM" id="SSF81342">
    <property type="entry name" value="Transmembrane di-heme cytochromes"/>
    <property type="match status" value="1"/>
</dbReference>
<dbReference type="GO" id="GO:0009055">
    <property type="term" value="F:electron transfer activity"/>
    <property type="evidence" value="ECO:0007669"/>
    <property type="project" value="InterPro"/>
</dbReference>
<feature type="domain" description="Cytochrome b561 bacterial/Ni-hydrogenase" evidence="7">
    <location>
        <begin position="25"/>
        <end position="189"/>
    </location>
</feature>
<evidence type="ECO:0000256" key="2">
    <source>
        <dbReference type="ARBA" id="ARBA00022475"/>
    </source>
</evidence>
<dbReference type="InterPro" id="IPR016174">
    <property type="entry name" value="Di-haem_cyt_TM"/>
</dbReference>
<keyword evidence="4 6" id="KW-1133">Transmembrane helix</keyword>
<feature type="transmembrane region" description="Helical" evidence="6">
    <location>
        <begin position="29"/>
        <end position="48"/>
    </location>
</feature>
<proteinExistence type="predicted"/>
<dbReference type="HOGENOM" id="CLU_078451_2_1_5"/>
<keyword evidence="5 6" id="KW-0472">Membrane</keyword>
<dbReference type="GO" id="GO:0022904">
    <property type="term" value="P:respiratory electron transport chain"/>
    <property type="evidence" value="ECO:0007669"/>
    <property type="project" value="InterPro"/>
</dbReference>
<evidence type="ECO:0000256" key="5">
    <source>
        <dbReference type="ARBA" id="ARBA00023136"/>
    </source>
</evidence>
<dbReference type="OrthoDB" id="196472at2"/>
<evidence type="ECO:0000256" key="6">
    <source>
        <dbReference type="SAM" id="Phobius"/>
    </source>
</evidence>
<feature type="transmembrane region" description="Helical" evidence="6">
    <location>
        <begin position="122"/>
        <end position="144"/>
    </location>
</feature>